<organism evidence="2 3">
    <name type="scientific">Sphingobium cupriresistens LL01</name>
    <dbReference type="NCBI Taxonomy" id="1420583"/>
    <lineage>
        <taxon>Bacteria</taxon>
        <taxon>Pseudomonadati</taxon>
        <taxon>Pseudomonadota</taxon>
        <taxon>Alphaproteobacteria</taxon>
        <taxon>Sphingomonadales</taxon>
        <taxon>Sphingomonadaceae</taxon>
        <taxon>Sphingobium</taxon>
    </lineage>
</organism>
<name>A0A0J7XZ40_9SPHN</name>
<sequence>MTMQTASALPTLIKPSPSTLAKATGGAAIAAVAILTLFVLPAEYGIDPTGVGTALGLNGMVAGEAAETAPAPAPEAAAPSDIAIPTKATIAKSAAWRQDEMTITLAPHGGQEVKAHMVKGDSFIFQWKSTGGPAKAEMHGEKTGATDGSFTDYWKELELTGGQGGFTAPFDGTHGWYFRNKGETPITVTVKTVGFYKDLFLPKGE</sequence>
<dbReference type="AlphaFoldDB" id="A0A0J7XZ40"/>
<keyword evidence="1" id="KW-0812">Transmembrane</keyword>
<reference evidence="2 3" key="1">
    <citation type="journal article" date="2015" name="G3 (Bethesda)">
        <title>Insights into Ongoing Evolution of the Hexachlorocyclohexane Catabolic Pathway from Comparative Genomics of Ten Sphingomonadaceae Strains.</title>
        <authorList>
            <person name="Pearce S.L."/>
            <person name="Oakeshott J.G."/>
            <person name="Pandey G."/>
        </authorList>
    </citation>
    <scope>NUCLEOTIDE SEQUENCE [LARGE SCALE GENOMIC DNA]</scope>
    <source>
        <strain evidence="2 3">LL01</strain>
    </source>
</reference>
<keyword evidence="1" id="KW-1133">Transmembrane helix</keyword>
<evidence type="ECO:0008006" key="4">
    <source>
        <dbReference type="Google" id="ProtNLM"/>
    </source>
</evidence>
<evidence type="ECO:0000313" key="2">
    <source>
        <dbReference type="EMBL" id="KMS56829.1"/>
    </source>
</evidence>
<evidence type="ECO:0000256" key="1">
    <source>
        <dbReference type="SAM" id="Phobius"/>
    </source>
</evidence>
<keyword evidence="3" id="KW-1185">Reference proteome</keyword>
<keyword evidence="1" id="KW-0472">Membrane</keyword>
<dbReference type="STRING" id="1420583.V473_00765"/>
<dbReference type="Proteomes" id="UP000052232">
    <property type="component" value="Unassembled WGS sequence"/>
</dbReference>
<dbReference type="PATRIC" id="fig|1420583.3.peg.147"/>
<accession>A0A0J7XZ40</accession>
<comment type="caution">
    <text evidence="2">The sequence shown here is derived from an EMBL/GenBank/DDBJ whole genome shotgun (WGS) entry which is preliminary data.</text>
</comment>
<proteinExistence type="predicted"/>
<feature type="transmembrane region" description="Helical" evidence="1">
    <location>
        <begin position="20"/>
        <end position="40"/>
    </location>
</feature>
<dbReference type="RefSeq" id="WP_066599299.1">
    <property type="nucleotide sequence ID" value="NZ_KQ130434.1"/>
</dbReference>
<gene>
    <name evidence="2" type="ORF">V473_00765</name>
</gene>
<evidence type="ECO:0000313" key="3">
    <source>
        <dbReference type="Proteomes" id="UP000052232"/>
    </source>
</evidence>
<protein>
    <recommendedName>
        <fullName evidence="4">Transmembrane anchor protein</fullName>
    </recommendedName>
</protein>
<dbReference type="EMBL" id="JACT01000001">
    <property type="protein sequence ID" value="KMS56829.1"/>
    <property type="molecule type" value="Genomic_DNA"/>
</dbReference>